<reference evidence="1" key="1">
    <citation type="journal article" date="2020" name="mSystems">
        <title>Genome- and Community-Level Interaction Insights into Carbon Utilization and Element Cycling Functions of Hydrothermarchaeota in Hydrothermal Sediment.</title>
        <authorList>
            <person name="Zhou Z."/>
            <person name="Liu Y."/>
            <person name="Xu W."/>
            <person name="Pan J."/>
            <person name="Luo Z.H."/>
            <person name="Li M."/>
        </authorList>
    </citation>
    <scope>NUCLEOTIDE SEQUENCE [LARGE SCALE GENOMIC DNA]</scope>
    <source>
        <strain evidence="1">SpSt-769</strain>
    </source>
</reference>
<dbReference type="InterPro" id="IPR016035">
    <property type="entry name" value="Acyl_Trfase/lysoPLipase"/>
</dbReference>
<dbReference type="AlphaFoldDB" id="A0A7C4AT08"/>
<accession>A0A7C4AT08</accession>
<gene>
    <name evidence="1" type="ORF">ENV54_10440</name>
</gene>
<name>A0A7C4AT08_9BACT</name>
<dbReference type="SUPFAM" id="SSF52151">
    <property type="entry name" value="FabD/lysophospholipase-like"/>
    <property type="match status" value="1"/>
</dbReference>
<evidence type="ECO:0008006" key="2">
    <source>
        <dbReference type="Google" id="ProtNLM"/>
    </source>
</evidence>
<sequence>MKAGHKAFALVKEEGIRPERIGCFAGPAGGPKWFTSVGFDRALIRSQFLQRSGRRVLLAGSSAGAWRCLAMSCKDPLLAYERLRIAYSRNIFTESDTQRTVSLALKRNVDAYLKDDDVEFILHHPHFDLALHTVRARGPAAMDNRFVQGAALIMAGLCNIASPRGTGVFFERVVFFSGEQPPGFLASGFQGSSARLTSANLRRVALATGSLPFIVQGVRCVPDAPPGVYRDGGLRDYQLNERYLLDDDKITLFFHYQQRIIPGWFDKKLWWRAPRREAIENVVQIFPAEDFVRLLPDGRIPDRDDFIRFMDAPLERIKRWDRVSELSDILGEEFMELVESGRVKSLVEPLT</sequence>
<protein>
    <recommendedName>
        <fullName evidence="2">Patatin-like phospholipase family protein</fullName>
    </recommendedName>
</protein>
<organism evidence="1">
    <name type="scientific">Desulfomonile tiedjei</name>
    <dbReference type="NCBI Taxonomy" id="2358"/>
    <lineage>
        <taxon>Bacteria</taxon>
        <taxon>Pseudomonadati</taxon>
        <taxon>Thermodesulfobacteriota</taxon>
        <taxon>Desulfomonilia</taxon>
        <taxon>Desulfomonilales</taxon>
        <taxon>Desulfomonilaceae</taxon>
        <taxon>Desulfomonile</taxon>
    </lineage>
</organism>
<proteinExistence type="predicted"/>
<dbReference type="EMBL" id="DTGT01000338">
    <property type="protein sequence ID" value="HGH61704.1"/>
    <property type="molecule type" value="Genomic_DNA"/>
</dbReference>
<comment type="caution">
    <text evidence="1">The sequence shown here is derived from an EMBL/GenBank/DDBJ whole genome shotgun (WGS) entry which is preliminary data.</text>
</comment>
<evidence type="ECO:0000313" key="1">
    <source>
        <dbReference type="EMBL" id="HGH61704.1"/>
    </source>
</evidence>